<dbReference type="PANTHER" id="PTHR34220">
    <property type="entry name" value="SENSOR HISTIDINE KINASE YPDA"/>
    <property type="match status" value="1"/>
</dbReference>
<evidence type="ECO:0000256" key="3">
    <source>
        <dbReference type="ARBA" id="ARBA00022679"/>
    </source>
</evidence>
<evidence type="ECO:0000256" key="1">
    <source>
        <dbReference type="ARBA" id="ARBA00004370"/>
    </source>
</evidence>
<evidence type="ECO:0000313" key="7">
    <source>
        <dbReference type="Proteomes" id="UP000634672"/>
    </source>
</evidence>
<sequence length="610" mass="68027">MSLHSIQTKIMTVSLLIAVGTAVASLIISFYAEINTIKSTTERYTEQYISFADREFNSMLSESKKIVLSVALAQEFISPNLVRAGEEASYKGYQQKKQIKSFLAGFLSQKEYIEDILLITGDGLIYQAGSGIVMKRELDTPAMKRALSSDSMELIYDAEGQSLLLSHPVTYCQGNTRGVIVVKLNYEFITSVYTIDFLRSVALYLYLPDGQLFYTNSGEEERQGPVEEVRQKAPSAGYVKWKGNPYYYIRYVSDTSHMTLISLIPQDVLLKDAQELKTKFLLIGAAASAAALLAAAYLSKRICADLKCLSGGMEAVRSGNLGVRMKIPARDEIGALADTFNVMMDRIEALMAEVRQKEKLKREAQQDVLASQIEPHFLYNSIDSIQYVAHSRDEKEIEAVAASLSELLRSVLSNHNEFITLWEEKDYIENYLTIERFKYRRPFTVLWDVEEELWSYPVPKLLLQPVVENALIHGIAAMDGDGVINVKIYRQQDTVIPASNEPNGHAGASIWRLPRGSQTPPRAAGVVILKVMDNGRGISEDKLGELKQHMASKGKPGFRRIGITNVFNRIQLIYGDGYGGTIDSCEGMFTCVELRLPAGGEKDGLEDFTG</sequence>
<dbReference type="EMBL" id="JACOPB010000007">
    <property type="protein sequence ID" value="MBC5709698.1"/>
    <property type="molecule type" value="Genomic_DNA"/>
</dbReference>
<keyword evidence="7" id="KW-1185">Reference proteome</keyword>
<reference evidence="6 7" key="1">
    <citation type="submission" date="2020-08" db="EMBL/GenBank/DDBJ databases">
        <title>Genome public.</title>
        <authorList>
            <person name="Liu C."/>
            <person name="Sun Q."/>
        </authorList>
    </citation>
    <scope>NUCLEOTIDE SEQUENCE [LARGE SCALE GENOMIC DNA]</scope>
    <source>
        <strain evidence="6 7">NSJ-66</strain>
    </source>
</reference>
<organism evidence="6 7">
    <name type="scientific">Hungatella hominis</name>
    <dbReference type="NCBI Taxonomy" id="2763050"/>
    <lineage>
        <taxon>Bacteria</taxon>
        <taxon>Bacillati</taxon>
        <taxon>Bacillota</taxon>
        <taxon>Clostridia</taxon>
        <taxon>Lachnospirales</taxon>
        <taxon>Lachnospiraceae</taxon>
        <taxon>Hungatella</taxon>
    </lineage>
</organism>
<dbReference type="Gene3D" id="3.30.565.10">
    <property type="entry name" value="Histidine kinase-like ATPase, C-terminal domain"/>
    <property type="match status" value="1"/>
</dbReference>
<keyword evidence="4" id="KW-0472">Membrane</keyword>
<dbReference type="Pfam" id="PF00672">
    <property type="entry name" value="HAMP"/>
    <property type="match status" value="1"/>
</dbReference>
<keyword evidence="4" id="KW-1133">Transmembrane helix</keyword>
<keyword evidence="2" id="KW-0597">Phosphoprotein</keyword>
<feature type="domain" description="HAMP" evidence="5">
    <location>
        <begin position="309"/>
        <end position="352"/>
    </location>
</feature>
<protein>
    <submittedName>
        <fullName evidence="6">Histidine kinase</fullName>
    </submittedName>
</protein>
<dbReference type="SMART" id="SM00304">
    <property type="entry name" value="HAMP"/>
    <property type="match status" value="1"/>
</dbReference>
<feature type="transmembrane region" description="Helical" evidence="4">
    <location>
        <begin position="280"/>
        <end position="298"/>
    </location>
</feature>
<comment type="subcellular location">
    <subcellularLocation>
        <location evidence="1">Membrane</location>
    </subcellularLocation>
</comment>
<dbReference type="InterPro" id="IPR010559">
    <property type="entry name" value="Sig_transdc_His_kin_internal"/>
</dbReference>
<keyword evidence="3" id="KW-0808">Transferase</keyword>
<keyword evidence="4" id="KW-0812">Transmembrane</keyword>
<name>A0ABR7H986_9FIRM</name>
<evidence type="ECO:0000259" key="5">
    <source>
        <dbReference type="PROSITE" id="PS50885"/>
    </source>
</evidence>
<dbReference type="InterPro" id="IPR050640">
    <property type="entry name" value="Bact_2-comp_sensor_kinase"/>
</dbReference>
<dbReference type="Pfam" id="PF06580">
    <property type="entry name" value="His_kinase"/>
    <property type="match status" value="1"/>
</dbReference>
<feature type="transmembrane region" description="Helical" evidence="4">
    <location>
        <begin position="12"/>
        <end position="34"/>
    </location>
</feature>
<keyword evidence="6" id="KW-0418">Kinase</keyword>
<comment type="caution">
    <text evidence="6">The sequence shown here is derived from an EMBL/GenBank/DDBJ whole genome shotgun (WGS) entry which is preliminary data.</text>
</comment>
<dbReference type="SUPFAM" id="SSF158472">
    <property type="entry name" value="HAMP domain-like"/>
    <property type="match status" value="1"/>
</dbReference>
<dbReference type="PROSITE" id="PS50885">
    <property type="entry name" value="HAMP"/>
    <property type="match status" value="1"/>
</dbReference>
<dbReference type="Gene3D" id="6.10.340.10">
    <property type="match status" value="1"/>
</dbReference>
<dbReference type="InterPro" id="IPR003660">
    <property type="entry name" value="HAMP_dom"/>
</dbReference>
<evidence type="ECO:0000313" key="6">
    <source>
        <dbReference type="EMBL" id="MBC5709698.1"/>
    </source>
</evidence>
<proteinExistence type="predicted"/>
<dbReference type="InterPro" id="IPR036890">
    <property type="entry name" value="HATPase_C_sf"/>
</dbReference>
<dbReference type="Proteomes" id="UP000634672">
    <property type="component" value="Unassembled WGS sequence"/>
</dbReference>
<evidence type="ECO:0000256" key="2">
    <source>
        <dbReference type="ARBA" id="ARBA00022553"/>
    </source>
</evidence>
<dbReference type="CDD" id="cd06225">
    <property type="entry name" value="HAMP"/>
    <property type="match status" value="1"/>
</dbReference>
<dbReference type="GO" id="GO:0016301">
    <property type="term" value="F:kinase activity"/>
    <property type="evidence" value="ECO:0007669"/>
    <property type="project" value="UniProtKB-KW"/>
</dbReference>
<accession>A0ABR7H986</accession>
<evidence type="ECO:0000256" key="4">
    <source>
        <dbReference type="SAM" id="Phobius"/>
    </source>
</evidence>
<dbReference type="RefSeq" id="WP_187022695.1">
    <property type="nucleotide sequence ID" value="NZ_JACOPB010000007.1"/>
</dbReference>
<dbReference type="PANTHER" id="PTHR34220:SF7">
    <property type="entry name" value="SENSOR HISTIDINE KINASE YPDA"/>
    <property type="match status" value="1"/>
</dbReference>
<dbReference type="SUPFAM" id="SSF55874">
    <property type="entry name" value="ATPase domain of HSP90 chaperone/DNA topoisomerase II/histidine kinase"/>
    <property type="match status" value="1"/>
</dbReference>
<gene>
    <name evidence="6" type="ORF">H8S75_17205</name>
</gene>